<dbReference type="CDD" id="cd07377">
    <property type="entry name" value="WHTH_GntR"/>
    <property type="match status" value="1"/>
</dbReference>
<keyword evidence="6" id="KW-1185">Reference proteome</keyword>
<evidence type="ECO:0000313" key="6">
    <source>
        <dbReference type="Proteomes" id="UP000278222"/>
    </source>
</evidence>
<dbReference type="Gene3D" id="1.20.120.530">
    <property type="entry name" value="GntR ligand-binding domain-like"/>
    <property type="match status" value="1"/>
</dbReference>
<keyword evidence="3" id="KW-0804">Transcription</keyword>
<organism evidence="5 6">
    <name type="scientific">Stella humosa</name>
    <dbReference type="NCBI Taxonomy" id="94"/>
    <lineage>
        <taxon>Bacteria</taxon>
        <taxon>Pseudomonadati</taxon>
        <taxon>Pseudomonadota</taxon>
        <taxon>Alphaproteobacteria</taxon>
        <taxon>Rhodospirillales</taxon>
        <taxon>Stellaceae</taxon>
        <taxon>Stella</taxon>
    </lineage>
</organism>
<evidence type="ECO:0000256" key="1">
    <source>
        <dbReference type="ARBA" id="ARBA00023015"/>
    </source>
</evidence>
<evidence type="ECO:0000259" key="4">
    <source>
        <dbReference type="PROSITE" id="PS50949"/>
    </source>
</evidence>
<dbReference type="Proteomes" id="UP000278222">
    <property type="component" value="Unassembled WGS sequence"/>
</dbReference>
<dbReference type="OrthoDB" id="7260290at2"/>
<feature type="domain" description="HTH gntR-type" evidence="4">
    <location>
        <begin position="8"/>
        <end position="75"/>
    </location>
</feature>
<evidence type="ECO:0000313" key="5">
    <source>
        <dbReference type="EMBL" id="ROQ01362.1"/>
    </source>
</evidence>
<dbReference type="RefSeq" id="WP_123688129.1">
    <property type="nucleotide sequence ID" value="NZ_AP019700.1"/>
</dbReference>
<dbReference type="SUPFAM" id="SSF48008">
    <property type="entry name" value="GntR ligand-binding domain-like"/>
    <property type="match status" value="1"/>
</dbReference>
<dbReference type="SUPFAM" id="SSF46785">
    <property type="entry name" value="Winged helix' DNA-binding domain"/>
    <property type="match status" value="1"/>
</dbReference>
<accession>A0A3N1M6A8</accession>
<sequence>MQPAPVRSSSRDGAYAALKQRILDNALPPGGQFLEQELVDLCGVSRTPVREALIRLQEEGLVAIVPRHGVRILPLALADMQEIYDVLASLEPTAVALVAARRPGEAELAPFDAACREMAAALARDDLEAWARADEDYHLHLLRLCGNRRLAGMVMQCWDQAHRARMFTLRLRPKPSQSVEEHAAVVDAIRRGDAEGAREIYRRHRERGGREQMEILRRHGMQRI</sequence>
<evidence type="ECO:0000256" key="3">
    <source>
        <dbReference type="ARBA" id="ARBA00023163"/>
    </source>
</evidence>
<dbReference type="Pfam" id="PF07729">
    <property type="entry name" value="FCD"/>
    <property type="match status" value="1"/>
</dbReference>
<name>A0A3N1M6A8_9PROT</name>
<dbReference type="GO" id="GO:0003677">
    <property type="term" value="F:DNA binding"/>
    <property type="evidence" value="ECO:0007669"/>
    <property type="project" value="UniProtKB-KW"/>
</dbReference>
<keyword evidence="2 5" id="KW-0238">DNA-binding</keyword>
<comment type="caution">
    <text evidence="5">The sequence shown here is derived from an EMBL/GenBank/DDBJ whole genome shotgun (WGS) entry which is preliminary data.</text>
</comment>
<reference evidence="5 6" key="1">
    <citation type="submission" date="2018-11" db="EMBL/GenBank/DDBJ databases">
        <title>Genomic Encyclopedia of Type Strains, Phase IV (KMG-IV): sequencing the most valuable type-strain genomes for metagenomic binning, comparative biology and taxonomic classification.</title>
        <authorList>
            <person name="Goeker M."/>
        </authorList>
    </citation>
    <scope>NUCLEOTIDE SEQUENCE [LARGE SCALE GENOMIC DNA]</scope>
    <source>
        <strain evidence="5 6">DSM 5900</strain>
    </source>
</reference>
<dbReference type="SMART" id="SM00895">
    <property type="entry name" value="FCD"/>
    <property type="match status" value="1"/>
</dbReference>
<dbReference type="SMART" id="SM00345">
    <property type="entry name" value="HTH_GNTR"/>
    <property type="match status" value="1"/>
</dbReference>
<dbReference type="AlphaFoldDB" id="A0A3N1M6A8"/>
<dbReference type="GO" id="GO:0003700">
    <property type="term" value="F:DNA-binding transcription factor activity"/>
    <property type="evidence" value="ECO:0007669"/>
    <property type="project" value="InterPro"/>
</dbReference>
<keyword evidence="1" id="KW-0805">Transcription regulation</keyword>
<dbReference type="InterPro" id="IPR036388">
    <property type="entry name" value="WH-like_DNA-bd_sf"/>
</dbReference>
<dbReference type="Pfam" id="PF00392">
    <property type="entry name" value="GntR"/>
    <property type="match status" value="1"/>
</dbReference>
<dbReference type="InterPro" id="IPR000524">
    <property type="entry name" value="Tscrpt_reg_HTH_GntR"/>
</dbReference>
<dbReference type="EMBL" id="RJKX01000011">
    <property type="protein sequence ID" value="ROQ01362.1"/>
    <property type="molecule type" value="Genomic_DNA"/>
</dbReference>
<dbReference type="PROSITE" id="PS50949">
    <property type="entry name" value="HTH_GNTR"/>
    <property type="match status" value="1"/>
</dbReference>
<dbReference type="InterPro" id="IPR008920">
    <property type="entry name" value="TF_FadR/GntR_C"/>
</dbReference>
<dbReference type="PRINTS" id="PR00035">
    <property type="entry name" value="HTHGNTR"/>
</dbReference>
<dbReference type="InterPro" id="IPR036390">
    <property type="entry name" value="WH_DNA-bd_sf"/>
</dbReference>
<evidence type="ECO:0000256" key="2">
    <source>
        <dbReference type="ARBA" id="ARBA00023125"/>
    </source>
</evidence>
<protein>
    <submittedName>
        <fullName evidence="5">DNA-binding GntR family transcriptional regulator</fullName>
    </submittedName>
</protein>
<dbReference type="InterPro" id="IPR011711">
    <property type="entry name" value="GntR_C"/>
</dbReference>
<gene>
    <name evidence="5" type="ORF">EDC65_0540</name>
</gene>
<dbReference type="PANTHER" id="PTHR43537:SF5">
    <property type="entry name" value="UXU OPERON TRANSCRIPTIONAL REGULATOR"/>
    <property type="match status" value="1"/>
</dbReference>
<proteinExistence type="predicted"/>
<dbReference type="PANTHER" id="PTHR43537">
    <property type="entry name" value="TRANSCRIPTIONAL REGULATOR, GNTR FAMILY"/>
    <property type="match status" value="1"/>
</dbReference>
<dbReference type="Gene3D" id="1.10.10.10">
    <property type="entry name" value="Winged helix-like DNA-binding domain superfamily/Winged helix DNA-binding domain"/>
    <property type="match status" value="1"/>
</dbReference>